<dbReference type="OrthoDB" id="9802792at2"/>
<feature type="domain" description="DUF1508" evidence="1">
    <location>
        <begin position="8"/>
        <end position="55"/>
    </location>
</feature>
<keyword evidence="3" id="KW-1185">Reference proteome</keyword>
<comment type="caution">
    <text evidence="2">The sequence shown here is derived from an EMBL/GenBank/DDBJ whole genome shotgun (WGS) entry which is preliminary data.</text>
</comment>
<proteinExistence type="predicted"/>
<name>A0A506UA58_9HYPH</name>
<dbReference type="SUPFAM" id="SSF160113">
    <property type="entry name" value="YegP-like"/>
    <property type="match status" value="1"/>
</dbReference>
<gene>
    <name evidence="2" type="ORF">FJU11_08980</name>
</gene>
<sequence>MKFHIFKDNKGEYRWHLKADNGEIVADSAEGYSTKQSAQHGIDLAKSASNAQVQDDS</sequence>
<dbReference type="AlphaFoldDB" id="A0A506UA58"/>
<reference evidence="2 3" key="1">
    <citation type="submission" date="2019-06" db="EMBL/GenBank/DDBJ databases">
        <authorList>
            <person name="Li M."/>
        </authorList>
    </citation>
    <scope>NUCLEOTIDE SEQUENCE [LARGE SCALE GENOMIC DNA]</scope>
    <source>
        <strain evidence="2 3">BGMRC6574</strain>
    </source>
</reference>
<evidence type="ECO:0000259" key="1">
    <source>
        <dbReference type="Pfam" id="PF07411"/>
    </source>
</evidence>
<dbReference type="Gene3D" id="3.30.160.160">
    <property type="entry name" value="YegP-like"/>
    <property type="match status" value="1"/>
</dbReference>
<accession>A0A506UA58</accession>
<organism evidence="2 3">
    <name type="scientific">Pararhizobium mangrovi</name>
    <dbReference type="NCBI Taxonomy" id="2590452"/>
    <lineage>
        <taxon>Bacteria</taxon>
        <taxon>Pseudomonadati</taxon>
        <taxon>Pseudomonadota</taxon>
        <taxon>Alphaproteobacteria</taxon>
        <taxon>Hyphomicrobiales</taxon>
        <taxon>Rhizobiaceae</taxon>
        <taxon>Rhizobium/Agrobacterium group</taxon>
        <taxon>Pararhizobium</taxon>
    </lineage>
</organism>
<dbReference type="InterPro" id="IPR036913">
    <property type="entry name" value="YegP-like_sf"/>
</dbReference>
<dbReference type="Pfam" id="PF07411">
    <property type="entry name" value="DUF1508"/>
    <property type="match status" value="1"/>
</dbReference>
<dbReference type="EMBL" id="VHLH01000014">
    <property type="protein sequence ID" value="TPW28697.1"/>
    <property type="molecule type" value="Genomic_DNA"/>
</dbReference>
<dbReference type="InterPro" id="IPR010879">
    <property type="entry name" value="DUF1508"/>
</dbReference>
<protein>
    <submittedName>
        <fullName evidence="2">DUF1508 domain-containing protein</fullName>
    </submittedName>
</protein>
<evidence type="ECO:0000313" key="3">
    <source>
        <dbReference type="Proteomes" id="UP000320314"/>
    </source>
</evidence>
<evidence type="ECO:0000313" key="2">
    <source>
        <dbReference type="EMBL" id="TPW28697.1"/>
    </source>
</evidence>
<dbReference type="RefSeq" id="WP_141166708.1">
    <property type="nucleotide sequence ID" value="NZ_VHLH01000014.1"/>
</dbReference>
<dbReference type="Proteomes" id="UP000320314">
    <property type="component" value="Unassembled WGS sequence"/>
</dbReference>